<keyword evidence="3 5" id="KW-0456">Lyase</keyword>
<dbReference type="InterPro" id="IPR003817">
    <property type="entry name" value="PS_Dcarbxylase"/>
</dbReference>
<evidence type="ECO:0000256" key="4">
    <source>
        <dbReference type="ARBA" id="ARBA00023317"/>
    </source>
</evidence>
<evidence type="ECO:0000313" key="6">
    <source>
        <dbReference type="Proteomes" id="UP000431401"/>
    </source>
</evidence>
<comment type="caution">
    <text evidence="5">The sequence shown here is derived from an EMBL/GenBank/DDBJ whole genome shotgun (WGS) entry which is preliminary data.</text>
</comment>
<organism evidence="5 6">
    <name type="scientific">Nocardia aurantia</name>
    <dbReference type="NCBI Taxonomy" id="2585199"/>
    <lineage>
        <taxon>Bacteria</taxon>
        <taxon>Bacillati</taxon>
        <taxon>Actinomycetota</taxon>
        <taxon>Actinomycetes</taxon>
        <taxon>Mycobacteriales</taxon>
        <taxon>Nocardiaceae</taxon>
        <taxon>Nocardia</taxon>
    </lineage>
</organism>
<protein>
    <submittedName>
        <fullName evidence="5">Phosphatidylserine decarboxylase proenzyme</fullName>
        <ecNumber evidence="5">4.1.1.65</ecNumber>
    </submittedName>
</protein>
<dbReference type="GO" id="GO:0008654">
    <property type="term" value="P:phospholipid biosynthetic process"/>
    <property type="evidence" value="ECO:0007669"/>
    <property type="project" value="InterPro"/>
</dbReference>
<dbReference type="OrthoDB" id="9802030at2"/>
<dbReference type="PANTHER" id="PTHR10067">
    <property type="entry name" value="PHOSPHATIDYLSERINE DECARBOXYLASE"/>
    <property type="match status" value="1"/>
</dbReference>
<evidence type="ECO:0000313" key="5">
    <source>
        <dbReference type="EMBL" id="MQY28029.1"/>
    </source>
</evidence>
<dbReference type="Pfam" id="PF02666">
    <property type="entry name" value="PS_Dcarbxylase"/>
    <property type="match status" value="1"/>
</dbReference>
<accession>A0A7K0DQJ2</accession>
<keyword evidence="1" id="KW-0210">Decarboxylase</keyword>
<dbReference type="GO" id="GO:0004609">
    <property type="term" value="F:phosphatidylserine decarboxylase activity"/>
    <property type="evidence" value="ECO:0007669"/>
    <property type="project" value="UniProtKB-EC"/>
</dbReference>
<evidence type="ECO:0000256" key="3">
    <source>
        <dbReference type="ARBA" id="ARBA00023239"/>
    </source>
</evidence>
<proteinExistence type="predicted"/>
<evidence type="ECO:0000256" key="1">
    <source>
        <dbReference type="ARBA" id="ARBA00022793"/>
    </source>
</evidence>
<dbReference type="RefSeq" id="WP_153343602.1">
    <property type="nucleotide sequence ID" value="NZ_WEGI01000007.1"/>
</dbReference>
<gene>
    <name evidence="5" type="primary">psd_1</name>
    <name evidence="5" type="ORF">NRB56_36120</name>
</gene>
<dbReference type="Proteomes" id="UP000431401">
    <property type="component" value="Unassembled WGS sequence"/>
</dbReference>
<keyword evidence="6" id="KW-1185">Reference proteome</keyword>
<sequence length="385" mass="43387">MPQDQRPLEDFVATVETWYRDDVQGFRTLFDAAVAGAQPNPDGTPEPVRYDWRGRTVGDLCAFFRDWYNWLPRPATALDYIRKFNWLTYRNEYGSVFVTCGLGLRMTADFTNLQATHQMGCATNARWRQLAGTWAELLPDMDDYEPGPYATFNDFFVRRLRPGKRPVDAPEDGRVVVAPADGIVSMIVHDLTDTTRIPVKSATMNVRQLLGGSDYADRFLGGTAVSCILLPDSYHRYHSPVAGEVIAATDHIGGCYYSDRDPPEPSGGHRFDYRHFDRFRRGYVIIETPDPYGGNRPITVGLVPVGLNSIASVQFRDKFTGPLPVPVAKGEELGWFRYGGSLTILLFEPDRFPALQLRQGQRIGTLDQADRVRGLFSRHNGHTRS</sequence>
<dbReference type="AlphaFoldDB" id="A0A7K0DQJ2"/>
<evidence type="ECO:0000256" key="2">
    <source>
        <dbReference type="ARBA" id="ARBA00023145"/>
    </source>
</evidence>
<dbReference type="EMBL" id="WEGI01000007">
    <property type="protein sequence ID" value="MQY28029.1"/>
    <property type="molecule type" value="Genomic_DNA"/>
</dbReference>
<name>A0A7K0DQJ2_9NOCA</name>
<reference evidence="5 6" key="1">
    <citation type="submission" date="2019-10" db="EMBL/GenBank/DDBJ databases">
        <title>Nocardia macrotermitis sp. nov. and Nocardia aurantia sp. nov., isolated from the gut of fungus growing-termite Macrotermes natalensis.</title>
        <authorList>
            <person name="Benndorf R."/>
            <person name="Schwitalla J."/>
            <person name="Martin K."/>
            <person name="De Beer W."/>
            <person name="Kaster A.-K."/>
            <person name="Vollmers J."/>
            <person name="Poulsen M."/>
            <person name="Beemelmanns C."/>
        </authorList>
    </citation>
    <scope>NUCLEOTIDE SEQUENCE [LARGE SCALE GENOMIC DNA]</scope>
    <source>
        <strain evidence="5 6">RB56</strain>
    </source>
</reference>
<keyword evidence="4" id="KW-0670">Pyruvate</keyword>
<keyword evidence="2" id="KW-0865">Zymogen</keyword>
<dbReference type="EC" id="4.1.1.65" evidence="5"/>